<protein>
    <submittedName>
        <fullName evidence="3">Transglycosylase SLT domain-containing protein</fullName>
    </submittedName>
</protein>
<evidence type="ECO:0000313" key="3">
    <source>
        <dbReference type="EMBL" id="MFC5826680.1"/>
    </source>
</evidence>
<dbReference type="Gene3D" id="1.10.530.10">
    <property type="match status" value="1"/>
</dbReference>
<dbReference type="InterPro" id="IPR023346">
    <property type="entry name" value="Lysozyme-like_dom_sf"/>
</dbReference>
<dbReference type="Gene3D" id="1.10.287.1060">
    <property type="entry name" value="ESAT-6-like"/>
    <property type="match status" value="1"/>
</dbReference>
<dbReference type="Pfam" id="PF06013">
    <property type="entry name" value="WXG100"/>
    <property type="match status" value="1"/>
</dbReference>
<evidence type="ECO:0000313" key="4">
    <source>
        <dbReference type="Proteomes" id="UP001596058"/>
    </source>
</evidence>
<dbReference type="InterPro" id="IPR008258">
    <property type="entry name" value="Transglycosylase_SLT_dom_1"/>
</dbReference>
<dbReference type="InterPro" id="IPR010310">
    <property type="entry name" value="T7SS_ESAT-6-like"/>
</dbReference>
<proteinExistence type="predicted"/>
<dbReference type="EMBL" id="JBHSPA010000027">
    <property type="protein sequence ID" value="MFC5826680.1"/>
    <property type="molecule type" value="Genomic_DNA"/>
</dbReference>
<dbReference type="InterPro" id="IPR036689">
    <property type="entry name" value="ESAT-6-like_sf"/>
</dbReference>
<comment type="caution">
    <text evidence="3">The sequence shown here is derived from an EMBL/GenBank/DDBJ whole genome shotgun (WGS) entry which is preliminary data.</text>
</comment>
<gene>
    <name evidence="3" type="ORF">ACFPZ3_22655</name>
</gene>
<dbReference type="Pfam" id="PF01464">
    <property type="entry name" value="SLT"/>
    <property type="match status" value="1"/>
</dbReference>
<evidence type="ECO:0000256" key="1">
    <source>
        <dbReference type="SAM" id="MobiDB-lite"/>
    </source>
</evidence>
<keyword evidence="4" id="KW-1185">Reference proteome</keyword>
<reference evidence="4" key="1">
    <citation type="journal article" date="2019" name="Int. J. Syst. Evol. Microbiol.">
        <title>The Global Catalogue of Microorganisms (GCM) 10K type strain sequencing project: providing services to taxonomists for standard genome sequencing and annotation.</title>
        <authorList>
            <consortium name="The Broad Institute Genomics Platform"/>
            <consortium name="The Broad Institute Genome Sequencing Center for Infectious Disease"/>
            <person name="Wu L."/>
            <person name="Ma J."/>
        </authorList>
    </citation>
    <scope>NUCLEOTIDE SEQUENCE [LARGE SCALE GENOMIC DNA]</scope>
    <source>
        <strain evidence="4">CCUG 53903</strain>
    </source>
</reference>
<sequence length="362" mass="38599">MSVSDLPGGEALDAMLRKVTGEPGTIDTLAKSWRTESGNVKEFAGGLSAAVQGVDDAWKGRSADQFDTYMRKYGTAASGLKSALSKCAGSLDGAAAALRESHTEIGSIISDLTTNASTYKTQHADATDEEVKSKLTAMVKQAKEDAQKWVDSADRAVTKAKDDINRFLDERGQTFHGIPEVTTQEFTPAPGRKIDWERDPSYQESNKRHTQLQSHDGALYTTGGGNGNHPTGPMPPPGGGPAPTGQVKEWIEEAVKILEAKGVPASKMNASDIWMIIQHESGGNPSAINNWDSNAVNGTPSKGLMQTIDPTFNSYKLSGHGNIYDPVDNIIAGVRYAISRYGSVSNVPGVVNSKHGLGYVGY</sequence>
<dbReference type="SUPFAM" id="SSF140453">
    <property type="entry name" value="EsxAB dimer-like"/>
    <property type="match status" value="1"/>
</dbReference>
<accession>A0ABW1CP35</accession>
<name>A0ABW1CP35_9ACTN</name>
<feature type="domain" description="Transglycosylase SLT" evidence="2">
    <location>
        <begin position="269"/>
        <end position="345"/>
    </location>
</feature>
<feature type="region of interest" description="Disordered" evidence="1">
    <location>
        <begin position="203"/>
        <end position="244"/>
    </location>
</feature>
<dbReference type="CDD" id="cd13402">
    <property type="entry name" value="LT_TF-like"/>
    <property type="match status" value="1"/>
</dbReference>
<evidence type="ECO:0000259" key="2">
    <source>
        <dbReference type="Pfam" id="PF01464"/>
    </source>
</evidence>
<dbReference type="SUPFAM" id="SSF53955">
    <property type="entry name" value="Lysozyme-like"/>
    <property type="match status" value="1"/>
</dbReference>
<organism evidence="3 4">
    <name type="scientific">Nonomuraea insulae</name>
    <dbReference type="NCBI Taxonomy" id="1616787"/>
    <lineage>
        <taxon>Bacteria</taxon>
        <taxon>Bacillati</taxon>
        <taxon>Actinomycetota</taxon>
        <taxon>Actinomycetes</taxon>
        <taxon>Streptosporangiales</taxon>
        <taxon>Streptosporangiaceae</taxon>
        <taxon>Nonomuraea</taxon>
    </lineage>
</organism>
<dbReference type="RefSeq" id="WP_379516195.1">
    <property type="nucleotide sequence ID" value="NZ_JBHSPA010000027.1"/>
</dbReference>
<dbReference type="Proteomes" id="UP001596058">
    <property type="component" value="Unassembled WGS sequence"/>
</dbReference>